<comment type="caution">
    <text evidence="2">The sequence shown here is derived from an EMBL/GenBank/DDBJ whole genome shotgun (WGS) entry which is preliminary data.</text>
</comment>
<proteinExistence type="predicted"/>
<accession>A0AAD8VTA0</accession>
<feature type="region of interest" description="Disordered" evidence="1">
    <location>
        <begin position="43"/>
        <end position="78"/>
    </location>
</feature>
<protein>
    <submittedName>
        <fullName evidence="2">Uncharacterized protein</fullName>
    </submittedName>
</protein>
<evidence type="ECO:0000256" key="1">
    <source>
        <dbReference type="SAM" id="MobiDB-lite"/>
    </source>
</evidence>
<keyword evidence="3" id="KW-1185">Reference proteome</keyword>
<dbReference type="AlphaFoldDB" id="A0AAD8VTA0"/>
<name>A0AAD8VTA0_LOLMU</name>
<reference evidence="2" key="1">
    <citation type="submission" date="2023-07" db="EMBL/GenBank/DDBJ databases">
        <title>A chromosome-level genome assembly of Lolium multiflorum.</title>
        <authorList>
            <person name="Chen Y."/>
            <person name="Copetti D."/>
            <person name="Kolliker R."/>
            <person name="Studer B."/>
        </authorList>
    </citation>
    <scope>NUCLEOTIDE SEQUENCE</scope>
    <source>
        <strain evidence="2">02402/16</strain>
        <tissue evidence="2">Leaf</tissue>
    </source>
</reference>
<gene>
    <name evidence="2" type="ORF">QYE76_024419</name>
</gene>
<evidence type="ECO:0000313" key="3">
    <source>
        <dbReference type="Proteomes" id="UP001231189"/>
    </source>
</evidence>
<dbReference type="Proteomes" id="UP001231189">
    <property type="component" value="Unassembled WGS sequence"/>
</dbReference>
<sequence length="111" mass="12682">MRRDRPPFDTRSVFAEMLGEMLMQQMIASDTTATVPNPSFFTQEHARVAEEEEEEVAPSKGNGKRKRKPESSTPVEPRIKWTNKEDECLAEAWKIVSMDPILGANQNPENY</sequence>
<evidence type="ECO:0000313" key="2">
    <source>
        <dbReference type="EMBL" id="KAK1618902.1"/>
    </source>
</evidence>
<dbReference type="EMBL" id="JAUUTY010000006">
    <property type="protein sequence ID" value="KAK1618902.1"/>
    <property type="molecule type" value="Genomic_DNA"/>
</dbReference>
<organism evidence="2 3">
    <name type="scientific">Lolium multiflorum</name>
    <name type="common">Italian ryegrass</name>
    <name type="synonym">Lolium perenne subsp. multiflorum</name>
    <dbReference type="NCBI Taxonomy" id="4521"/>
    <lineage>
        <taxon>Eukaryota</taxon>
        <taxon>Viridiplantae</taxon>
        <taxon>Streptophyta</taxon>
        <taxon>Embryophyta</taxon>
        <taxon>Tracheophyta</taxon>
        <taxon>Spermatophyta</taxon>
        <taxon>Magnoliopsida</taxon>
        <taxon>Liliopsida</taxon>
        <taxon>Poales</taxon>
        <taxon>Poaceae</taxon>
        <taxon>BOP clade</taxon>
        <taxon>Pooideae</taxon>
        <taxon>Poodae</taxon>
        <taxon>Poeae</taxon>
        <taxon>Poeae Chloroplast Group 2 (Poeae type)</taxon>
        <taxon>Loliodinae</taxon>
        <taxon>Loliinae</taxon>
        <taxon>Lolium</taxon>
    </lineage>
</organism>